<reference evidence="1 2" key="1">
    <citation type="submission" date="2017-10" db="EMBL/GenBank/DDBJ databases">
        <title>Genome announcement of Methylocella silvestris TVC from permafrost.</title>
        <authorList>
            <person name="Wang J."/>
            <person name="Geng K."/>
            <person name="Ul-Haque F."/>
            <person name="Crombie A.T."/>
            <person name="Street L.E."/>
            <person name="Wookey P.A."/>
            <person name="Murrell J.C."/>
            <person name="Pratscher J."/>
        </authorList>
    </citation>
    <scope>NUCLEOTIDE SEQUENCE [LARGE SCALE GENOMIC DNA]</scope>
    <source>
        <strain evidence="1 2">TVC</strain>
    </source>
</reference>
<evidence type="ECO:0000313" key="2">
    <source>
        <dbReference type="Proteomes" id="UP000236286"/>
    </source>
</evidence>
<gene>
    <name evidence="1" type="ORF">CR492_16470</name>
</gene>
<dbReference type="AlphaFoldDB" id="A0A2J7TDH1"/>
<proteinExistence type="predicted"/>
<protein>
    <submittedName>
        <fullName evidence="1">Uncharacterized protein</fullName>
    </submittedName>
</protein>
<evidence type="ECO:0000313" key="1">
    <source>
        <dbReference type="EMBL" id="PNG24816.1"/>
    </source>
</evidence>
<comment type="caution">
    <text evidence="1">The sequence shown here is derived from an EMBL/GenBank/DDBJ whole genome shotgun (WGS) entry which is preliminary data.</text>
</comment>
<dbReference type="EMBL" id="PDZR01000023">
    <property type="protein sequence ID" value="PNG24816.1"/>
    <property type="molecule type" value="Genomic_DNA"/>
</dbReference>
<dbReference type="RefSeq" id="WP_102844826.1">
    <property type="nucleotide sequence ID" value="NZ_PDZR01000023.1"/>
</dbReference>
<accession>A0A2J7TDH1</accession>
<name>A0A2J7TDH1_METSI</name>
<sequence length="628" mass="65827">MKLQPFLAAAGLAGFAAILVDVGERHALDGAVAATLVANPSLGIESVASEPWRGEIRFGSVDWRGHGLSFHAGAIKVAATPGWTLIPVAFAATGSASATDVTIVTGSSTYKIKQIDLTGASISSAELLKLFDSSEKQSAADRFATLSAATITMPELTIESRIGAMTQTFTYRDVVLSGVKDGKAADVAASGASFSLSDPKTGEVKGAYGRIGLKDLDLGLSARMVSETQDQPTEKLPLYNSLAIDGAHVENAQFGLDLKTITLASVLARPPAKTASAPGAAAKLDPTTADALKWLDAIEINELAAADIKLELHNGQEPGHFTATRALLARLDGRRIDALDLEGVVFERGPRRISLNSASLRGLNLEPLTVTENGQTLLEKNLRPRFDEIVLTALASDRAAAADEPARKGGAFKVDRIGVKSFESNEAASIGLNVAIDHFVTALDELGPLPDLVAMGYSQLDLTSRLNAVWTRASSELAISDFSLRGADMGALQLSALLGDVTPEIASHDEAVAAAAARRVLVKKVDLTLVNEGVVDKALAAQAKSQRLSVDEVRQADMMKASLLLPALAGNAPALRLVGSELAKFIADPKSFNLIALSSQGVGVSDLEFVATPAELLKKVEITAYANR</sequence>
<dbReference type="OrthoDB" id="8145316at2"/>
<dbReference type="Proteomes" id="UP000236286">
    <property type="component" value="Unassembled WGS sequence"/>
</dbReference>
<organism evidence="1 2">
    <name type="scientific">Methylocella silvestris</name>
    <dbReference type="NCBI Taxonomy" id="199596"/>
    <lineage>
        <taxon>Bacteria</taxon>
        <taxon>Pseudomonadati</taxon>
        <taxon>Pseudomonadota</taxon>
        <taxon>Alphaproteobacteria</taxon>
        <taxon>Hyphomicrobiales</taxon>
        <taxon>Beijerinckiaceae</taxon>
        <taxon>Methylocella</taxon>
    </lineage>
</organism>